<evidence type="ECO:0000259" key="2">
    <source>
        <dbReference type="Pfam" id="PF13439"/>
    </source>
</evidence>
<dbReference type="GO" id="GO:0016757">
    <property type="term" value="F:glycosyltransferase activity"/>
    <property type="evidence" value="ECO:0007669"/>
    <property type="project" value="InterPro"/>
</dbReference>
<protein>
    <submittedName>
        <fullName evidence="3">Glycosyl transferase, group 1 family protein</fullName>
    </submittedName>
</protein>
<dbReference type="EMBL" id="CP021056">
    <property type="protein sequence ID" value="QXE22550.1"/>
    <property type="molecule type" value="Genomic_DNA"/>
</dbReference>
<reference evidence="3" key="1">
    <citation type="submission" date="2017-04" db="EMBL/GenBank/DDBJ databases">
        <title>Genome deletions in a multicellular cyanobacterial endosymbiont for morphological adaptation in marine diatoms.</title>
        <authorList>
            <person name="Wang Y."/>
            <person name="Gao H."/>
            <person name="Li R."/>
            <person name="Xu X."/>
        </authorList>
    </citation>
    <scope>NUCLEOTIDE SEQUENCE</scope>
    <source>
        <strain evidence="3">FACHB 800</strain>
    </source>
</reference>
<dbReference type="Proteomes" id="UP000683511">
    <property type="component" value="Chromosome"/>
</dbReference>
<name>A0A975T606_9NOST</name>
<evidence type="ECO:0000313" key="4">
    <source>
        <dbReference type="Proteomes" id="UP000683511"/>
    </source>
</evidence>
<dbReference type="InterPro" id="IPR028098">
    <property type="entry name" value="Glyco_trans_4-like_N"/>
</dbReference>
<dbReference type="Pfam" id="PF13439">
    <property type="entry name" value="Glyco_transf_4"/>
    <property type="match status" value="1"/>
</dbReference>
<sequence length="383" mass="42585">MNIYLYLKHFDPYGEKLNDGTSRAVHGLASGLVNCGAKVTILCEHQPSTFAETAYVTKAGYEIRCFANPHGSSPSFKLAKGLQNFVRNSLDSHSLVVLNGLFHASVYSLSRFLNKYKIPYILAPHNPYSPAIFNKNPHLKWPYWHIFEKTLLRKAQAIQVLDSRQSQFIKELDISVPVFSLPNGFALHEIPKDIAPSNLTANSPVKFLFFGRLDAYNKGLDILLTAFANIAQTENIHLTIQGPDQGDKQNLQTQAAKLNISHQVSFIDPDFETPPAVIMQNYQVICIPSRFEGFSLAALEAMLVERVLLISDVAGIAPHIEASGCGVVVAPEVSAMTLGIKNLLQRRSQWTEMGLSGKHYALEHLQWDKIASVALQKYQQLVA</sequence>
<gene>
    <name evidence="3" type="ORF">B6N60_01233</name>
</gene>
<accession>A0A975T606</accession>
<proteinExistence type="predicted"/>
<dbReference type="SUPFAM" id="SSF53756">
    <property type="entry name" value="UDP-Glycosyltransferase/glycogen phosphorylase"/>
    <property type="match status" value="1"/>
</dbReference>
<dbReference type="RefSeq" id="WP_190602674.1">
    <property type="nucleotide sequence ID" value="NZ_CP021056.1"/>
</dbReference>
<dbReference type="Gene3D" id="3.40.50.2000">
    <property type="entry name" value="Glycogen Phosphorylase B"/>
    <property type="match status" value="2"/>
</dbReference>
<keyword evidence="4" id="KW-1185">Reference proteome</keyword>
<feature type="domain" description="Glycosyltransferase subfamily 4-like N-terminal" evidence="2">
    <location>
        <begin position="19"/>
        <end position="184"/>
    </location>
</feature>
<organism evidence="3 4">
    <name type="scientific">Richelia sinica FACHB-800</name>
    <dbReference type="NCBI Taxonomy" id="1357546"/>
    <lineage>
        <taxon>Bacteria</taxon>
        <taxon>Bacillati</taxon>
        <taxon>Cyanobacteriota</taxon>
        <taxon>Cyanophyceae</taxon>
        <taxon>Nostocales</taxon>
        <taxon>Nostocaceae</taxon>
        <taxon>Richelia</taxon>
    </lineage>
</organism>
<evidence type="ECO:0000313" key="3">
    <source>
        <dbReference type="EMBL" id="QXE22550.1"/>
    </source>
</evidence>
<feature type="domain" description="Glycosyl transferase family 1" evidence="1">
    <location>
        <begin position="198"/>
        <end position="348"/>
    </location>
</feature>
<dbReference type="PANTHER" id="PTHR12526">
    <property type="entry name" value="GLYCOSYLTRANSFERASE"/>
    <property type="match status" value="1"/>
</dbReference>
<dbReference type="KEGG" id="rsin:B6N60_01233"/>
<dbReference type="AlphaFoldDB" id="A0A975T606"/>
<dbReference type="InterPro" id="IPR001296">
    <property type="entry name" value="Glyco_trans_1"/>
</dbReference>
<evidence type="ECO:0000259" key="1">
    <source>
        <dbReference type="Pfam" id="PF00534"/>
    </source>
</evidence>
<keyword evidence="3" id="KW-0808">Transferase</keyword>
<dbReference type="Pfam" id="PF00534">
    <property type="entry name" value="Glycos_transf_1"/>
    <property type="match status" value="1"/>
</dbReference>